<dbReference type="WBParaSite" id="RSKR_0000393500.1">
    <property type="protein sequence ID" value="RSKR_0000393500.1"/>
    <property type="gene ID" value="RSKR_0000393500"/>
</dbReference>
<reference evidence="2" key="1">
    <citation type="submission" date="2016-11" db="UniProtKB">
        <authorList>
            <consortium name="WormBaseParasite"/>
        </authorList>
    </citation>
    <scope>IDENTIFICATION</scope>
    <source>
        <strain evidence="2">KR3021</strain>
    </source>
</reference>
<accession>A0AC35TTJ5</accession>
<evidence type="ECO:0000313" key="2">
    <source>
        <dbReference type="WBParaSite" id="RSKR_0000393500.1"/>
    </source>
</evidence>
<protein>
    <submittedName>
        <fullName evidence="2">Glycoprotein</fullName>
    </submittedName>
</protein>
<name>A0AC35TTJ5_9BILA</name>
<proteinExistence type="predicted"/>
<evidence type="ECO:0000313" key="1">
    <source>
        <dbReference type="Proteomes" id="UP000095286"/>
    </source>
</evidence>
<organism evidence="1 2">
    <name type="scientific">Rhabditophanes sp. KR3021</name>
    <dbReference type="NCBI Taxonomy" id="114890"/>
    <lineage>
        <taxon>Eukaryota</taxon>
        <taxon>Metazoa</taxon>
        <taxon>Ecdysozoa</taxon>
        <taxon>Nematoda</taxon>
        <taxon>Chromadorea</taxon>
        <taxon>Rhabditida</taxon>
        <taxon>Tylenchina</taxon>
        <taxon>Panagrolaimomorpha</taxon>
        <taxon>Strongyloidoidea</taxon>
        <taxon>Alloionematidae</taxon>
        <taxon>Rhabditophanes</taxon>
    </lineage>
</organism>
<sequence length="126" mass="14210">MRNLTNSKFHLISEDYNGTAHDIYLDGKELLISDCKVVDVTEIVRSKRINGICYDKVPVILRNGQLRFTTDGIGMVNESAIVGCEPEIEAEETVYIITSLSCIVAFILIVLNCEIYRYTNKLNMST</sequence>
<dbReference type="Proteomes" id="UP000095286">
    <property type="component" value="Unplaced"/>
</dbReference>